<dbReference type="InterPro" id="IPR016167">
    <property type="entry name" value="FAD-bd_PCMH_sub1"/>
</dbReference>
<dbReference type="Pfam" id="PF03450">
    <property type="entry name" value="CO_deh_flav_C"/>
    <property type="match status" value="1"/>
</dbReference>
<dbReference type="RefSeq" id="WP_244451012.1">
    <property type="nucleotide sequence ID" value="NZ_CP083240.1"/>
</dbReference>
<dbReference type="KEGG" id="apol:K9D25_22085"/>
<dbReference type="InterPro" id="IPR005107">
    <property type="entry name" value="CO_DH_flav_C"/>
</dbReference>
<evidence type="ECO:0000256" key="3">
    <source>
        <dbReference type="ARBA" id="ARBA00023002"/>
    </source>
</evidence>
<dbReference type="SUPFAM" id="SSF56176">
    <property type="entry name" value="FAD-binding/transporter-associated domain-like"/>
    <property type="match status" value="1"/>
</dbReference>
<evidence type="ECO:0000259" key="4">
    <source>
        <dbReference type="PROSITE" id="PS51387"/>
    </source>
</evidence>
<dbReference type="FunFam" id="3.30.465.10:FF:000017">
    <property type="entry name" value="Xanthine dehydrogenase, FAD binding subunit"/>
    <property type="match status" value="1"/>
</dbReference>
<evidence type="ECO:0000313" key="5">
    <source>
        <dbReference type="EMBL" id="UOK73333.1"/>
    </source>
</evidence>
<organism evidence="5 6">
    <name type="scientific">Ancylobacter polymorphus</name>
    <dbReference type="NCBI Taxonomy" id="223390"/>
    <lineage>
        <taxon>Bacteria</taxon>
        <taxon>Pseudomonadati</taxon>
        <taxon>Pseudomonadota</taxon>
        <taxon>Alphaproteobacteria</taxon>
        <taxon>Hyphomicrobiales</taxon>
        <taxon>Xanthobacteraceae</taxon>
        <taxon>Ancylobacter</taxon>
    </lineage>
</organism>
<evidence type="ECO:0000313" key="6">
    <source>
        <dbReference type="Proteomes" id="UP000831684"/>
    </source>
</evidence>
<evidence type="ECO:0000256" key="2">
    <source>
        <dbReference type="ARBA" id="ARBA00022827"/>
    </source>
</evidence>
<reference evidence="5" key="1">
    <citation type="submission" date="2021-09" db="EMBL/GenBank/DDBJ databases">
        <title>Network and meta-omics reveal the key degrader and cooperation patterns in an efficient 1,4-dioxane-degrading microbial community.</title>
        <authorList>
            <person name="Dai C."/>
        </authorList>
    </citation>
    <scope>NUCLEOTIDE SEQUENCE</scope>
    <source>
        <strain evidence="5">ZM13</strain>
        <plasmid evidence="5">pA</plasmid>
    </source>
</reference>
<dbReference type="EMBL" id="CP083240">
    <property type="protein sequence ID" value="UOK73333.1"/>
    <property type="molecule type" value="Genomic_DNA"/>
</dbReference>
<gene>
    <name evidence="5" type="ORF">K9D25_22085</name>
</gene>
<dbReference type="Proteomes" id="UP000831684">
    <property type="component" value="Plasmid pA"/>
</dbReference>
<dbReference type="InterPro" id="IPR036683">
    <property type="entry name" value="CO_DH_flav_C_dom_sf"/>
</dbReference>
<geneLocation type="plasmid" evidence="5 6">
    <name>pA</name>
</geneLocation>
<keyword evidence="5" id="KW-0614">Plasmid</keyword>
<dbReference type="PANTHER" id="PTHR42659:SF2">
    <property type="entry name" value="XANTHINE DEHYDROGENASE SUBUNIT C-RELATED"/>
    <property type="match status" value="1"/>
</dbReference>
<dbReference type="InterPro" id="IPR016166">
    <property type="entry name" value="FAD-bd_PCMH"/>
</dbReference>
<proteinExistence type="predicted"/>
<dbReference type="SMART" id="SM01092">
    <property type="entry name" value="CO_deh_flav_C"/>
    <property type="match status" value="1"/>
</dbReference>
<feature type="domain" description="FAD-binding PCMH-type" evidence="4">
    <location>
        <begin position="1"/>
        <end position="177"/>
    </location>
</feature>
<dbReference type="InterPro" id="IPR051312">
    <property type="entry name" value="Diverse_Substr_Oxidored"/>
</dbReference>
<dbReference type="SUPFAM" id="SSF55447">
    <property type="entry name" value="CO dehydrogenase flavoprotein C-terminal domain-like"/>
    <property type="match status" value="1"/>
</dbReference>
<dbReference type="PANTHER" id="PTHR42659">
    <property type="entry name" value="XANTHINE DEHYDROGENASE SUBUNIT C-RELATED"/>
    <property type="match status" value="1"/>
</dbReference>
<dbReference type="Gene3D" id="3.30.465.10">
    <property type="match status" value="1"/>
</dbReference>
<dbReference type="Gene3D" id="3.30.43.10">
    <property type="entry name" value="Uridine Diphospho-n-acetylenolpyruvylglucosamine Reductase, domain 2"/>
    <property type="match status" value="1"/>
</dbReference>
<dbReference type="Pfam" id="PF00941">
    <property type="entry name" value="FAD_binding_5"/>
    <property type="match status" value="1"/>
</dbReference>
<dbReference type="Gene3D" id="3.30.390.50">
    <property type="entry name" value="CO dehydrogenase flavoprotein, C-terminal domain"/>
    <property type="match status" value="1"/>
</dbReference>
<protein>
    <submittedName>
        <fullName evidence="5">Xanthine dehydrogenase family protein subunit M</fullName>
    </submittedName>
</protein>
<dbReference type="PROSITE" id="PS51387">
    <property type="entry name" value="FAD_PCMH"/>
    <property type="match status" value="1"/>
</dbReference>
<dbReference type="InterPro" id="IPR036318">
    <property type="entry name" value="FAD-bd_PCMH-like_sf"/>
</dbReference>
<dbReference type="InterPro" id="IPR002346">
    <property type="entry name" value="Mopterin_DH_FAD-bd"/>
</dbReference>
<name>A0A9E7A5Q4_9HYPH</name>
<dbReference type="InterPro" id="IPR016169">
    <property type="entry name" value="FAD-bd_PCMH_sub2"/>
</dbReference>
<dbReference type="GO" id="GO:0071949">
    <property type="term" value="F:FAD binding"/>
    <property type="evidence" value="ECO:0007669"/>
    <property type="project" value="InterPro"/>
</dbReference>
<evidence type="ECO:0000256" key="1">
    <source>
        <dbReference type="ARBA" id="ARBA00022630"/>
    </source>
</evidence>
<keyword evidence="1" id="KW-0285">Flavoprotein</keyword>
<dbReference type="AlphaFoldDB" id="A0A9E7A5Q4"/>
<accession>A0A9E7A5Q4</accession>
<keyword evidence="2" id="KW-0274">FAD</keyword>
<dbReference type="GO" id="GO:0016491">
    <property type="term" value="F:oxidoreductase activity"/>
    <property type="evidence" value="ECO:0007669"/>
    <property type="project" value="UniProtKB-KW"/>
</dbReference>
<keyword evidence="3" id="KW-0560">Oxidoreductase</keyword>
<sequence length="289" mass="31102">MKPAAFEYERPGTVDEALAFLDRRGDSAKVLAGGQSLIPMMNLRLVQFGCLIDIGRLESLRGIESADGVLHIGAMTTHNTLLNSPTIAQACPLIAEAYHEVAHHSVRNRGTLGGSLCHNDPASEMPLIMSVLGATMVVQSSNGQRQIPVEEFLQGDFTTALEPNELLVAITLPVPPKPHGYAFLEVAQRKGDFALVACAALLEVRDHLCRNVRIGYRNIGCDTVRLPVVEAMIEGRAPTAEVIAEAADAAAEASDPPADLHATSDYRRQLVRVLTQRVLARSVDRAVAS</sequence>